<protein>
    <submittedName>
        <fullName evidence="2">Uncharacterized protein</fullName>
    </submittedName>
</protein>
<comment type="caution">
    <text evidence="2">The sequence shown here is derived from an EMBL/GenBank/DDBJ whole genome shotgun (WGS) entry which is preliminary data.</text>
</comment>
<proteinExistence type="predicted"/>
<dbReference type="GeneID" id="71852668"/>
<gene>
    <name evidence="2" type="ORF">ACFOZ7_14500</name>
</gene>
<accession>A0ABD5P1L3</accession>
<name>A0ABD5P1L3_9EURY</name>
<dbReference type="RefSeq" id="WP_246971897.1">
    <property type="nucleotide sequence ID" value="NZ_CP095397.1"/>
</dbReference>
<evidence type="ECO:0000313" key="3">
    <source>
        <dbReference type="Proteomes" id="UP001595821"/>
    </source>
</evidence>
<evidence type="ECO:0000313" key="2">
    <source>
        <dbReference type="EMBL" id="MFC4248129.1"/>
    </source>
</evidence>
<keyword evidence="1" id="KW-0472">Membrane</keyword>
<evidence type="ECO:0000256" key="1">
    <source>
        <dbReference type="SAM" id="Phobius"/>
    </source>
</evidence>
<sequence>MRVGRAVGIVLLSVVDAFVPTAVVTGLVFVFVTEPFVSVDRPVVVTALVATLVFAVTIGFGLASAVFRDRPFPVTRAVKRVADWWPLRVWP</sequence>
<organism evidence="2 3">
    <name type="scientific">Natribaculum luteum</name>
    <dbReference type="NCBI Taxonomy" id="1586232"/>
    <lineage>
        <taxon>Archaea</taxon>
        <taxon>Methanobacteriati</taxon>
        <taxon>Methanobacteriota</taxon>
        <taxon>Stenosarchaea group</taxon>
        <taxon>Halobacteria</taxon>
        <taxon>Halobacteriales</taxon>
        <taxon>Natrialbaceae</taxon>
        <taxon>Natribaculum</taxon>
    </lineage>
</organism>
<dbReference type="EMBL" id="JBHSDJ010000115">
    <property type="protein sequence ID" value="MFC4248129.1"/>
    <property type="molecule type" value="Genomic_DNA"/>
</dbReference>
<keyword evidence="1" id="KW-1133">Transmembrane helix</keyword>
<keyword evidence="1" id="KW-0812">Transmembrane</keyword>
<reference evidence="2 3" key="1">
    <citation type="journal article" date="2014" name="Int. J. Syst. Evol. Microbiol.">
        <title>Complete genome sequence of Corynebacterium casei LMG S-19264T (=DSM 44701T), isolated from a smear-ripened cheese.</title>
        <authorList>
            <consortium name="US DOE Joint Genome Institute (JGI-PGF)"/>
            <person name="Walter F."/>
            <person name="Albersmeier A."/>
            <person name="Kalinowski J."/>
            <person name="Ruckert C."/>
        </authorList>
    </citation>
    <scope>NUCLEOTIDE SEQUENCE [LARGE SCALE GENOMIC DNA]</scope>
    <source>
        <strain evidence="2 3">IBRC-M 10912</strain>
    </source>
</reference>
<feature type="transmembrane region" description="Helical" evidence="1">
    <location>
        <begin position="44"/>
        <end position="67"/>
    </location>
</feature>
<dbReference type="Proteomes" id="UP001595821">
    <property type="component" value="Unassembled WGS sequence"/>
</dbReference>
<dbReference type="AlphaFoldDB" id="A0ABD5P1L3"/>
<feature type="transmembrane region" description="Helical" evidence="1">
    <location>
        <begin position="7"/>
        <end position="32"/>
    </location>
</feature>